<sequence length="293" mass="31510">MSRLPNFILKAVLPTLLLIAVGSAHAGKNQSNYSDYNACLSNSGSQSDCDSALGESVYNLVSEDVYVSTSSQYSDISIDDVNISISAWSDTVGTYNDDVVTSAYVVDLGSYGYGVYNKDAEMDGSSPDHAIDSYNTVSRNVDYDFDFVLLSFSESVTLTGAGFSWVGKTDNTQLSIAALDDLSGLVSGEQTWSNIVEGALTAGSYDIESYESIDIAQFEETETAQYWLVGAYNSVFGELDSNMFDDAFKLASIGFEKASDTPGNSNPTEVSEPNTLGAFLAVGLIVAWRRKNK</sequence>
<proteinExistence type="predicted"/>
<accession>A0A075P7Y6</accession>
<feature type="chain" id="PRO_5001708909" description="PEP-CTERM sorting domain-containing protein" evidence="1">
    <location>
        <begin position="27"/>
        <end position="293"/>
    </location>
</feature>
<evidence type="ECO:0008006" key="4">
    <source>
        <dbReference type="Google" id="ProtNLM"/>
    </source>
</evidence>
<name>A0A075P7Y6_9ALTE</name>
<dbReference type="eggNOG" id="ENOG5032YWX">
    <property type="taxonomic scope" value="Bacteria"/>
</dbReference>
<feature type="signal peptide" evidence="1">
    <location>
        <begin position="1"/>
        <end position="26"/>
    </location>
</feature>
<reference evidence="2 3" key="1">
    <citation type="submission" date="2014-06" db="EMBL/GenBank/DDBJ databases">
        <title>Genomes of Alteromonas australica, a world apart.</title>
        <authorList>
            <person name="Gonzaga A."/>
            <person name="Lopez-Perez M."/>
            <person name="Rodriguez-Valera F."/>
        </authorList>
    </citation>
    <scope>NUCLEOTIDE SEQUENCE [LARGE SCALE GENOMIC DNA]</scope>
    <source>
        <strain evidence="2 3">H 17</strain>
    </source>
</reference>
<dbReference type="EMBL" id="CP008849">
    <property type="protein sequence ID" value="AIF99422.1"/>
    <property type="molecule type" value="Genomic_DNA"/>
</dbReference>
<keyword evidence="1" id="KW-0732">Signal</keyword>
<organism evidence="2 3">
    <name type="scientific">Alteromonas australica</name>
    <dbReference type="NCBI Taxonomy" id="589873"/>
    <lineage>
        <taxon>Bacteria</taxon>
        <taxon>Pseudomonadati</taxon>
        <taxon>Pseudomonadota</taxon>
        <taxon>Gammaproteobacteria</taxon>
        <taxon>Alteromonadales</taxon>
        <taxon>Alteromonadaceae</taxon>
        <taxon>Alteromonas/Salinimonas group</taxon>
        <taxon>Alteromonas</taxon>
    </lineage>
</organism>
<protein>
    <recommendedName>
        <fullName evidence="4">PEP-CTERM sorting domain-containing protein</fullName>
    </recommendedName>
</protein>
<evidence type="ECO:0000313" key="3">
    <source>
        <dbReference type="Proteomes" id="UP000056090"/>
    </source>
</evidence>
<gene>
    <name evidence="2" type="ORF">EP13_12430</name>
</gene>
<evidence type="ECO:0000256" key="1">
    <source>
        <dbReference type="SAM" id="SignalP"/>
    </source>
</evidence>
<keyword evidence="3" id="KW-1185">Reference proteome</keyword>
<dbReference type="NCBIfam" id="NF041927">
    <property type="entry name" value="Xrt_dep_XDP1"/>
    <property type="match status" value="1"/>
</dbReference>
<dbReference type="AlphaFoldDB" id="A0A075P7Y6"/>
<dbReference type="Proteomes" id="UP000056090">
    <property type="component" value="Chromosome"/>
</dbReference>
<dbReference type="KEGG" id="aal:EP13_12430"/>
<dbReference type="InterPro" id="IPR049672">
    <property type="entry name" value="Xrt_dep_XDP1"/>
</dbReference>
<evidence type="ECO:0000313" key="2">
    <source>
        <dbReference type="EMBL" id="AIF99422.1"/>
    </source>
</evidence>